<keyword evidence="2" id="KW-1185">Reference proteome</keyword>
<sequence>MEVVLALSRIRRAIGIVTNSSTDNVAPDLEILIVKAMEQRWVDEEGGNVGGWVSVARWRLNKGAESRLDVCAQAGSGNDRSCCCGTYGGF</sequence>
<proteinExistence type="predicted"/>
<evidence type="ECO:0000313" key="1">
    <source>
        <dbReference type="EMBL" id="KAA8542831.1"/>
    </source>
</evidence>
<dbReference type="Proteomes" id="UP000325577">
    <property type="component" value="Linkage Group LG12"/>
</dbReference>
<dbReference type="AlphaFoldDB" id="A0A5J5BNV2"/>
<name>A0A5J5BNV2_9ASTE</name>
<organism evidence="1 2">
    <name type="scientific">Nyssa sinensis</name>
    <dbReference type="NCBI Taxonomy" id="561372"/>
    <lineage>
        <taxon>Eukaryota</taxon>
        <taxon>Viridiplantae</taxon>
        <taxon>Streptophyta</taxon>
        <taxon>Embryophyta</taxon>
        <taxon>Tracheophyta</taxon>
        <taxon>Spermatophyta</taxon>
        <taxon>Magnoliopsida</taxon>
        <taxon>eudicotyledons</taxon>
        <taxon>Gunneridae</taxon>
        <taxon>Pentapetalae</taxon>
        <taxon>asterids</taxon>
        <taxon>Cornales</taxon>
        <taxon>Nyssaceae</taxon>
        <taxon>Nyssa</taxon>
    </lineage>
</organism>
<dbReference type="EMBL" id="CM018035">
    <property type="protein sequence ID" value="KAA8542831.1"/>
    <property type="molecule type" value="Genomic_DNA"/>
</dbReference>
<evidence type="ECO:0000313" key="2">
    <source>
        <dbReference type="Proteomes" id="UP000325577"/>
    </source>
</evidence>
<reference evidence="1 2" key="1">
    <citation type="submission" date="2019-09" db="EMBL/GenBank/DDBJ databases">
        <title>A chromosome-level genome assembly of the Chinese tupelo Nyssa sinensis.</title>
        <authorList>
            <person name="Yang X."/>
            <person name="Kang M."/>
            <person name="Yang Y."/>
            <person name="Xiong H."/>
            <person name="Wang M."/>
            <person name="Zhang Z."/>
            <person name="Wang Z."/>
            <person name="Wu H."/>
            <person name="Ma T."/>
            <person name="Liu J."/>
            <person name="Xi Z."/>
        </authorList>
    </citation>
    <scope>NUCLEOTIDE SEQUENCE [LARGE SCALE GENOMIC DNA]</scope>
    <source>
        <strain evidence="1">J267</strain>
        <tissue evidence="1">Leaf</tissue>
    </source>
</reference>
<gene>
    <name evidence="1" type="ORF">F0562_023983</name>
</gene>
<accession>A0A5J5BNV2</accession>
<protein>
    <submittedName>
        <fullName evidence="1">Uncharacterized protein</fullName>
    </submittedName>
</protein>